<keyword evidence="6" id="KW-1185">Reference proteome</keyword>
<dbReference type="Proteomes" id="UP001165120">
    <property type="component" value="Unassembled WGS sequence"/>
</dbReference>
<dbReference type="AlphaFoldDB" id="A0A9W6WIT7"/>
<keyword evidence="3" id="KW-0493">Microtubule</keyword>
<comment type="caution">
    <text evidence="5">The sequence shown here is derived from an EMBL/GenBank/DDBJ whole genome shotgun (WGS) entry which is preliminary data.</text>
</comment>
<dbReference type="GO" id="GO:0007023">
    <property type="term" value="P:post-chaperonin tubulin folding pathway"/>
    <property type="evidence" value="ECO:0007669"/>
    <property type="project" value="UniProtKB-UniRule"/>
</dbReference>
<keyword evidence="4" id="KW-0175">Coiled coil</keyword>
<dbReference type="Gene3D" id="1.20.58.90">
    <property type="match status" value="1"/>
</dbReference>
<comment type="similarity">
    <text evidence="1 3">Belongs to the TBCA family.</text>
</comment>
<reference evidence="5" key="1">
    <citation type="submission" date="2023-04" db="EMBL/GenBank/DDBJ databases">
        <title>Candida boidinii NBRC 10035.</title>
        <authorList>
            <person name="Ichikawa N."/>
            <person name="Sato H."/>
            <person name="Tonouchi N."/>
        </authorList>
    </citation>
    <scope>NUCLEOTIDE SEQUENCE</scope>
    <source>
        <strain evidence="5">NBRC 10035</strain>
    </source>
</reference>
<evidence type="ECO:0000313" key="5">
    <source>
        <dbReference type="EMBL" id="GME74244.1"/>
    </source>
</evidence>
<name>A0A9W6WIT7_CANBO</name>
<dbReference type="SUPFAM" id="SSF46988">
    <property type="entry name" value="Tubulin chaperone cofactor A"/>
    <property type="match status" value="1"/>
</dbReference>
<organism evidence="5 6">
    <name type="scientific">Candida boidinii</name>
    <name type="common">Yeast</name>
    <dbReference type="NCBI Taxonomy" id="5477"/>
    <lineage>
        <taxon>Eukaryota</taxon>
        <taxon>Fungi</taxon>
        <taxon>Dikarya</taxon>
        <taxon>Ascomycota</taxon>
        <taxon>Saccharomycotina</taxon>
        <taxon>Pichiomycetes</taxon>
        <taxon>Pichiales</taxon>
        <taxon>Pichiaceae</taxon>
        <taxon>Ogataea</taxon>
        <taxon>Ogataea/Candida clade</taxon>
    </lineage>
</organism>
<feature type="coiled-coil region" evidence="4">
    <location>
        <begin position="27"/>
        <end position="84"/>
    </location>
</feature>
<accession>A0A9W6WIT7</accession>
<evidence type="ECO:0000256" key="1">
    <source>
        <dbReference type="ARBA" id="ARBA00006806"/>
    </source>
</evidence>
<protein>
    <recommendedName>
        <fullName evidence="3">Tubulin-specific chaperone A</fullName>
    </recommendedName>
</protein>
<dbReference type="InterPro" id="IPR004226">
    <property type="entry name" value="TBCA"/>
</dbReference>
<evidence type="ECO:0000313" key="6">
    <source>
        <dbReference type="Proteomes" id="UP001165120"/>
    </source>
</evidence>
<comment type="subunit">
    <text evidence="3">Supercomplex made of cofactors A to E. Cofactors A and D function by capturing and stabilizing tubulin in a quasi-native conformation. Cofactor E binds to the cofactor D-tubulin complex; interaction with cofactor C then causes the release of tubulin polypeptides that are committed to the native state.</text>
</comment>
<dbReference type="GO" id="GO:0007021">
    <property type="term" value="P:tubulin complex assembly"/>
    <property type="evidence" value="ECO:0007669"/>
    <property type="project" value="UniProtKB-UniRule"/>
</dbReference>
<keyword evidence="2 3" id="KW-0143">Chaperone</keyword>
<dbReference type="GO" id="GO:0048487">
    <property type="term" value="F:beta-tubulin binding"/>
    <property type="evidence" value="ECO:0007669"/>
    <property type="project" value="InterPro"/>
</dbReference>
<evidence type="ECO:0000256" key="3">
    <source>
        <dbReference type="RuleBase" id="RU364030"/>
    </source>
</evidence>
<dbReference type="PANTHER" id="PTHR21500:SF0">
    <property type="entry name" value="TUBULIN-SPECIFIC CHAPERONE A"/>
    <property type="match status" value="1"/>
</dbReference>
<gene>
    <name evidence="5" type="ORF">Cboi02_000434400</name>
</gene>
<dbReference type="InterPro" id="IPR036126">
    <property type="entry name" value="TBCA_sf"/>
</dbReference>
<dbReference type="EMBL" id="BSXN01001725">
    <property type="protein sequence ID" value="GME74244.1"/>
    <property type="molecule type" value="Genomic_DNA"/>
</dbReference>
<dbReference type="GO" id="GO:0005874">
    <property type="term" value="C:microtubule"/>
    <property type="evidence" value="ECO:0007669"/>
    <property type="project" value="UniProtKB-KW"/>
</dbReference>
<evidence type="ECO:0000256" key="4">
    <source>
        <dbReference type="SAM" id="Coils"/>
    </source>
</evidence>
<dbReference type="PANTHER" id="PTHR21500">
    <property type="entry name" value="TUBULIN-SPECIFIC CHAPERONE A"/>
    <property type="match status" value="1"/>
</dbReference>
<proteinExistence type="inferred from homology"/>
<comment type="subcellular location">
    <subcellularLocation>
        <location evidence="3">Cytoplasm</location>
        <location evidence="3">Cytoskeleton</location>
    </subcellularLocation>
</comment>
<dbReference type="GO" id="GO:0005829">
    <property type="term" value="C:cytosol"/>
    <property type="evidence" value="ECO:0007669"/>
    <property type="project" value="TreeGrafter"/>
</dbReference>
<keyword evidence="3" id="KW-0206">Cytoskeleton</keyword>
<dbReference type="Pfam" id="PF02970">
    <property type="entry name" value="TBCA"/>
    <property type="match status" value="1"/>
</dbReference>
<keyword evidence="3" id="KW-0963">Cytoplasm</keyword>
<sequence length="117" mass="13574">MAPSQIQIHINALNRLLKDKIYYKKDIIEQKKTIDDLNKKKESEQDKEVAEDLTYQLKKQVQILDETENLIPSLNKKITEILQNLNDYISENKSSINAQDLSNAEIVIKDCEDSLVE</sequence>
<evidence type="ECO:0000256" key="2">
    <source>
        <dbReference type="ARBA" id="ARBA00023186"/>
    </source>
</evidence>